<dbReference type="PANTHER" id="PTHR24342">
    <property type="entry name" value="SERINE/THREONINE-PROTEIN KINASE 17"/>
    <property type="match status" value="1"/>
</dbReference>
<dbReference type="InterPro" id="IPR008271">
    <property type="entry name" value="Ser/Thr_kinase_AS"/>
</dbReference>
<keyword evidence="3 6" id="KW-0547">Nucleotide-binding</keyword>
<gene>
    <name evidence="10 11" type="primary">LOC116301156</name>
</gene>
<keyword evidence="5 6" id="KW-0067">ATP-binding</keyword>
<evidence type="ECO:0000256" key="7">
    <source>
        <dbReference type="SAM" id="MobiDB-lite"/>
    </source>
</evidence>
<proteinExistence type="predicted"/>
<evidence type="ECO:0000256" key="4">
    <source>
        <dbReference type="ARBA" id="ARBA00022777"/>
    </source>
</evidence>
<accession>A0A6P8IGS9</accession>
<feature type="compositionally biased region" description="Basic and acidic residues" evidence="7">
    <location>
        <begin position="983"/>
        <end position="1001"/>
    </location>
</feature>
<dbReference type="Proteomes" id="UP000515163">
    <property type="component" value="Unplaced"/>
</dbReference>
<dbReference type="Pfam" id="PF00069">
    <property type="entry name" value="Pkinase"/>
    <property type="match status" value="1"/>
</dbReference>
<dbReference type="GO" id="GO:0005634">
    <property type="term" value="C:nucleus"/>
    <property type="evidence" value="ECO:0007669"/>
    <property type="project" value="TreeGrafter"/>
</dbReference>
<dbReference type="PANTHER" id="PTHR24342:SF14">
    <property type="entry name" value="DEATH-ASSOCIATED PROTEIN KINASE DAPK-1"/>
    <property type="match status" value="1"/>
</dbReference>
<feature type="binding site" evidence="6">
    <location>
        <position position="45"/>
    </location>
    <ligand>
        <name>ATP</name>
        <dbReference type="ChEBI" id="CHEBI:30616"/>
    </ligand>
</feature>
<feature type="region of interest" description="Disordered" evidence="7">
    <location>
        <begin position="958"/>
        <end position="1050"/>
    </location>
</feature>
<feature type="compositionally biased region" description="Basic residues" evidence="7">
    <location>
        <begin position="1096"/>
        <end position="1110"/>
    </location>
</feature>
<feature type="region of interest" description="Disordered" evidence="7">
    <location>
        <begin position="1084"/>
        <end position="1244"/>
    </location>
</feature>
<feature type="compositionally biased region" description="Basic and acidic residues" evidence="7">
    <location>
        <begin position="1133"/>
        <end position="1149"/>
    </location>
</feature>
<feature type="compositionally biased region" description="Basic and acidic residues" evidence="7">
    <location>
        <begin position="531"/>
        <end position="547"/>
    </location>
</feature>
<dbReference type="RefSeq" id="XP_031566032.1">
    <property type="nucleotide sequence ID" value="XM_031710172.1"/>
</dbReference>
<feature type="domain" description="Protein kinase" evidence="8">
    <location>
        <begin position="16"/>
        <end position="276"/>
    </location>
</feature>
<evidence type="ECO:0000313" key="10">
    <source>
        <dbReference type="RefSeq" id="XP_031566032.1"/>
    </source>
</evidence>
<dbReference type="Gene3D" id="1.10.510.10">
    <property type="entry name" value="Transferase(Phosphotransferase) domain 1"/>
    <property type="match status" value="1"/>
</dbReference>
<dbReference type="KEGG" id="aten:116301156"/>
<dbReference type="SUPFAM" id="SSF56112">
    <property type="entry name" value="Protein kinase-like (PK-like)"/>
    <property type="match status" value="1"/>
</dbReference>
<dbReference type="OrthoDB" id="5990457at2759"/>
<evidence type="ECO:0000256" key="1">
    <source>
        <dbReference type="ARBA" id="ARBA00022527"/>
    </source>
</evidence>
<feature type="compositionally biased region" description="Polar residues" evidence="7">
    <location>
        <begin position="351"/>
        <end position="369"/>
    </location>
</feature>
<evidence type="ECO:0000256" key="5">
    <source>
        <dbReference type="ARBA" id="ARBA00022840"/>
    </source>
</evidence>
<keyword evidence="2" id="KW-0808">Transferase</keyword>
<keyword evidence="4" id="KW-0418">Kinase</keyword>
<keyword evidence="1" id="KW-0723">Serine/threonine-protein kinase</keyword>
<feature type="compositionally biased region" description="Basic and acidic residues" evidence="7">
    <location>
        <begin position="595"/>
        <end position="633"/>
    </location>
</feature>
<evidence type="ECO:0000256" key="6">
    <source>
        <dbReference type="PROSITE-ProRule" id="PRU10141"/>
    </source>
</evidence>
<feature type="compositionally biased region" description="Basic and acidic residues" evidence="7">
    <location>
        <begin position="372"/>
        <end position="382"/>
    </location>
</feature>
<sequence length="1319" mass="148473">MTEVLNIHHEAIEDFYDIAQEIGSGQFAVVKKLSEKASGKEFAAKFMKKKRAKSLRLGMTSEQILREANVLRSINHKGIIYLHDIFETKLEFILVLELLSGGELFEFLSEQEYLTEDEAVGFLKQVIEAIEYLHQRSIVHLDIKPENIVLKSEGSTQIKLIDFGLARELAKGEMVREIMGTPEFVAPEIIAFEPVGTETDMWAIGVLTYIMLSGASPFLGDSDTETFNNISHVDYEFDDEYFKDLSSSSKEFISDLLLKNPRDRMSAEECLKHEWLQEQDDNVDSLATSKSEASRSEAKTRRSTLIKTEAFKKFTARARWQKSVNKLIAISRFALLSKKNGPLNKGVLLQPTESDTSSDTENNNESQSIPLDRLEDSDRESTAESTNDDESECFTDSPRTADEKSEEIAITTENGSENERKRLQDKENKLNNDEEKELINKITTPESKDYPKSKSSEEISDSLKDEKVLDQNQSEIRKEQKKPDRQEKPVLPVAKPVQPVSKSLVKEKADRQEEKPVLPVAKPVQPVSKSSVKEKPDLQLKKPDLPEHVQPVSKSSDVKTDAKQSATQLKVTTERRRFYENTGDVMQKSSQIKSKINDIRNERKQEDAKSKSKFLFHDKNKEDKAAKKLEPTKMKSGKFESLLSKFSKPHAASQEDSKKKKYAKEARRLTSGSVKNNRIKNEFEFEEPRTRRKSDQMGSRINWQAIRGGTDERLKTAESLKTSQQTKRSDGLARSSEYRRETTGKAEGLTRITTSDDKTKLKSTTLEKPSAIEKTLTTSVIKTEIPKSTSSKSFDNGALRNQRDEKPFAIENTLTTSVIKTDIPNLTSSKSFDNGALRNQQDDASVWVRRATTSLIEERSKGFRSNRRGVLGLSHTSAKAEVMKWEQRQNNEVDSSPRRPRSSPLKPMTDRPLVREWQKTSTSVHNTTVTVNTKDTRKVPSVELGTAVKDKEHTLLVQTSPPPISESQSEVFKKRKDSGTNVKTEERKVNHSETHGNEKPLVENAGKYRNVVENPQNESRKTENKSSKHKKDKERSEIKTEIQSGNTSAFPEFDLTFQKIVPVENDAELPVEDDDFIWVMTSETNPNLELLVSPTKKSKSHSKVSRRRSTKSSEADTEPSVRENSGGRRRSTKSSEADTEPSAHVDSGRGRRSTKSSEADTGPSVTVDSGRRRRSTKSSEADTEPSVRENSDGRRRSIKSSEADTEPSVTVDSGRRRRSTKSNEADTEPSVLENSGGRRRSAKSFEVENETAVFESSSSTRNKNTSVVEVVPTVRLASGNTKLIDDASSDTPLQVKTIPMTSGVTTVNFEINTGKFKLK</sequence>
<dbReference type="RefSeq" id="XP_031566033.1">
    <property type="nucleotide sequence ID" value="XM_031710173.1"/>
</dbReference>
<dbReference type="GO" id="GO:0004674">
    <property type="term" value="F:protein serine/threonine kinase activity"/>
    <property type="evidence" value="ECO:0007669"/>
    <property type="project" value="UniProtKB-KW"/>
</dbReference>
<dbReference type="InterPro" id="IPR011009">
    <property type="entry name" value="Kinase-like_dom_sf"/>
</dbReference>
<feature type="compositionally biased region" description="Basic and acidic residues" evidence="7">
    <location>
        <begin position="446"/>
        <end position="488"/>
    </location>
</feature>
<keyword evidence="9" id="KW-1185">Reference proteome</keyword>
<dbReference type="SMART" id="SM00220">
    <property type="entry name" value="S_TKc"/>
    <property type="match status" value="1"/>
</dbReference>
<protein>
    <submittedName>
        <fullName evidence="10">Serine/threonine-protein kinase HSL1-like isoform X1</fullName>
    </submittedName>
    <submittedName>
        <fullName evidence="11">Serine/threonine-protein kinase HSL1-like isoform X2</fullName>
    </submittedName>
</protein>
<evidence type="ECO:0000256" key="2">
    <source>
        <dbReference type="ARBA" id="ARBA00022679"/>
    </source>
</evidence>
<feature type="compositionally biased region" description="Basic and acidic residues" evidence="7">
    <location>
        <begin position="417"/>
        <end position="439"/>
    </location>
</feature>
<dbReference type="Gene3D" id="3.30.200.20">
    <property type="entry name" value="Phosphorylase Kinase, domain 1"/>
    <property type="match status" value="1"/>
</dbReference>
<feature type="region of interest" description="Disordered" evidence="7">
    <location>
        <begin position="886"/>
        <end position="911"/>
    </location>
</feature>
<reference evidence="10 11" key="1">
    <citation type="submission" date="2025-04" db="UniProtKB">
        <authorList>
            <consortium name="RefSeq"/>
        </authorList>
    </citation>
    <scope>IDENTIFICATION</scope>
    <source>
        <tissue evidence="10 11">Tentacle</tissue>
    </source>
</reference>
<feature type="region of interest" description="Disordered" evidence="7">
    <location>
        <begin position="786"/>
        <end position="806"/>
    </location>
</feature>
<feature type="region of interest" description="Disordered" evidence="7">
    <location>
        <begin position="342"/>
        <end position="769"/>
    </location>
</feature>
<dbReference type="GO" id="GO:0043065">
    <property type="term" value="P:positive regulation of apoptotic process"/>
    <property type="evidence" value="ECO:0007669"/>
    <property type="project" value="TreeGrafter"/>
</dbReference>
<dbReference type="PROSITE" id="PS00108">
    <property type="entry name" value="PROTEIN_KINASE_ST"/>
    <property type="match status" value="1"/>
</dbReference>
<feature type="compositionally biased region" description="Basic and acidic residues" evidence="7">
    <location>
        <begin position="709"/>
        <end position="718"/>
    </location>
</feature>
<organism evidence="9 10">
    <name type="scientific">Actinia tenebrosa</name>
    <name type="common">Australian red waratah sea anemone</name>
    <dbReference type="NCBI Taxonomy" id="6105"/>
    <lineage>
        <taxon>Eukaryota</taxon>
        <taxon>Metazoa</taxon>
        <taxon>Cnidaria</taxon>
        <taxon>Anthozoa</taxon>
        <taxon>Hexacorallia</taxon>
        <taxon>Actiniaria</taxon>
        <taxon>Actiniidae</taxon>
        <taxon>Actinia</taxon>
    </lineage>
</organism>
<dbReference type="FunFam" id="1.10.510.10:FF:000571">
    <property type="entry name" value="Maternal embryonic leucine zipper kinase"/>
    <property type="match status" value="1"/>
</dbReference>
<evidence type="ECO:0000259" key="8">
    <source>
        <dbReference type="PROSITE" id="PS50011"/>
    </source>
</evidence>
<dbReference type="InterPro" id="IPR017441">
    <property type="entry name" value="Protein_kinase_ATP_BS"/>
</dbReference>
<dbReference type="PROSITE" id="PS00107">
    <property type="entry name" value="PROTEIN_KINASE_ATP"/>
    <property type="match status" value="1"/>
</dbReference>
<name>A0A6P8IGS9_ACTTE</name>
<feature type="compositionally biased region" description="Basic and acidic residues" evidence="7">
    <location>
        <begin position="653"/>
        <end position="668"/>
    </location>
</feature>
<feature type="compositionally biased region" description="Basic and acidic residues" evidence="7">
    <location>
        <begin position="1177"/>
        <end position="1202"/>
    </location>
</feature>
<dbReference type="PROSITE" id="PS50011">
    <property type="entry name" value="PROTEIN_KINASE_DOM"/>
    <property type="match status" value="1"/>
</dbReference>
<dbReference type="GeneID" id="116301156"/>
<feature type="compositionally biased region" description="Basic and acidic residues" evidence="7">
    <location>
        <begin position="504"/>
        <end position="516"/>
    </location>
</feature>
<feature type="compositionally biased region" description="Basic and acidic residues" evidence="7">
    <location>
        <begin position="886"/>
        <end position="897"/>
    </location>
</feature>
<dbReference type="GO" id="GO:0035556">
    <property type="term" value="P:intracellular signal transduction"/>
    <property type="evidence" value="ECO:0007669"/>
    <property type="project" value="TreeGrafter"/>
</dbReference>
<feature type="compositionally biased region" description="Basic and acidic residues" evidence="7">
    <location>
        <begin position="727"/>
        <end position="744"/>
    </location>
</feature>
<feature type="compositionally biased region" description="Basic and acidic residues" evidence="7">
    <location>
        <begin position="679"/>
        <end position="695"/>
    </location>
</feature>
<dbReference type="InterPro" id="IPR000719">
    <property type="entry name" value="Prot_kinase_dom"/>
</dbReference>
<evidence type="ECO:0000256" key="3">
    <source>
        <dbReference type="ARBA" id="ARBA00022741"/>
    </source>
</evidence>
<dbReference type="GO" id="GO:0005524">
    <property type="term" value="F:ATP binding"/>
    <property type="evidence" value="ECO:0007669"/>
    <property type="project" value="UniProtKB-UniRule"/>
</dbReference>
<evidence type="ECO:0000313" key="11">
    <source>
        <dbReference type="RefSeq" id="XP_031566033.1"/>
    </source>
</evidence>
<evidence type="ECO:0000313" key="9">
    <source>
        <dbReference type="Proteomes" id="UP000515163"/>
    </source>
</evidence>